<proteinExistence type="predicted"/>
<evidence type="ECO:0008006" key="4">
    <source>
        <dbReference type="Google" id="ProtNLM"/>
    </source>
</evidence>
<gene>
    <name evidence="2" type="ORF">FD37_GL000889</name>
</gene>
<evidence type="ECO:0000313" key="3">
    <source>
        <dbReference type="Proteomes" id="UP000051835"/>
    </source>
</evidence>
<dbReference type="AlphaFoldDB" id="A0A0R1R3W4"/>
<sequence length="192" mass="21884">MLIVLIIGLTGLTFMAWFLIRSPKLRKITGTVTLLLLASCIGGLSANLAVHWGMSPRTTVQTTHRIYSAGPSTIPNNLIIVRRLGTRAQNYVLIYRTTATQSQPRPHFVPDRKQLATATKKRATFRRQAVHRPSVTTTRREWVFKSAFYARLLTFDHNDHQLISERTTVTVPLSWRVLTTQEARRVLRQTAH</sequence>
<evidence type="ECO:0000313" key="2">
    <source>
        <dbReference type="EMBL" id="KRL49290.1"/>
    </source>
</evidence>
<evidence type="ECO:0000256" key="1">
    <source>
        <dbReference type="SAM" id="Phobius"/>
    </source>
</evidence>
<keyword evidence="1" id="KW-0812">Transmembrane</keyword>
<dbReference type="Proteomes" id="UP000051835">
    <property type="component" value="Unassembled WGS sequence"/>
</dbReference>
<dbReference type="RefSeq" id="WP_056963468.1">
    <property type="nucleotide sequence ID" value="NZ_AZFC01000012.1"/>
</dbReference>
<organism evidence="2 3">
    <name type="scientific">Levilactobacillus spicheri DSM 15429</name>
    <dbReference type="NCBI Taxonomy" id="1423805"/>
    <lineage>
        <taxon>Bacteria</taxon>
        <taxon>Bacillati</taxon>
        <taxon>Bacillota</taxon>
        <taxon>Bacilli</taxon>
        <taxon>Lactobacillales</taxon>
        <taxon>Lactobacillaceae</taxon>
        <taxon>Levilactobacillus</taxon>
    </lineage>
</organism>
<keyword evidence="1" id="KW-0472">Membrane</keyword>
<dbReference type="Pfam" id="PF16069">
    <property type="entry name" value="DUF4811"/>
    <property type="match status" value="1"/>
</dbReference>
<dbReference type="EMBL" id="AZFC01000012">
    <property type="protein sequence ID" value="KRL49290.1"/>
    <property type="molecule type" value="Genomic_DNA"/>
</dbReference>
<dbReference type="InterPro" id="IPR032083">
    <property type="entry name" value="DUF4811"/>
</dbReference>
<feature type="transmembrane region" description="Helical" evidence="1">
    <location>
        <begin position="28"/>
        <end position="50"/>
    </location>
</feature>
<accession>A0A0R1R3W4</accession>
<comment type="caution">
    <text evidence="2">The sequence shown here is derived from an EMBL/GenBank/DDBJ whole genome shotgun (WGS) entry which is preliminary data.</text>
</comment>
<dbReference type="PATRIC" id="fig|1423805.4.peg.912"/>
<reference evidence="2 3" key="1">
    <citation type="journal article" date="2015" name="Genome Announc.">
        <title>Expanding the biotechnology potential of lactobacilli through comparative genomics of 213 strains and associated genera.</title>
        <authorList>
            <person name="Sun Z."/>
            <person name="Harris H.M."/>
            <person name="McCann A."/>
            <person name="Guo C."/>
            <person name="Argimon S."/>
            <person name="Zhang W."/>
            <person name="Yang X."/>
            <person name="Jeffery I.B."/>
            <person name="Cooney J.C."/>
            <person name="Kagawa T.F."/>
            <person name="Liu W."/>
            <person name="Song Y."/>
            <person name="Salvetti E."/>
            <person name="Wrobel A."/>
            <person name="Rasinkangas P."/>
            <person name="Parkhill J."/>
            <person name="Rea M.C."/>
            <person name="O'Sullivan O."/>
            <person name="Ritari J."/>
            <person name="Douillard F.P."/>
            <person name="Paul Ross R."/>
            <person name="Yang R."/>
            <person name="Briner A.E."/>
            <person name="Felis G.E."/>
            <person name="de Vos W.M."/>
            <person name="Barrangou R."/>
            <person name="Klaenhammer T.R."/>
            <person name="Caufield P.W."/>
            <person name="Cui Y."/>
            <person name="Zhang H."/>
            <person name="O'Toole P.W."/>
        </authorList>
    </citation>
    <scope>NUCLEOTIDE SEQUENCE [LARGE SCALE GENOMIC DNA]</scope>
    <source>
        <strain evidence="2 3">DSM 15429</strain>
    </source>
</reference>
<protein>
    <recommendedName>
        <fullName evidence="4">DUF4811 domain-containing protein</fullName>
    </recommendedName>
</protein>
<name>A0A0R1R3W4_9LACO</name>
<keyword evidence="1" id="KW-1133">Transmembrane helix</keyword>